<dbReference type="Gene3D" id="1.10.3810.10">
    <property type="entry name" value="Biosynthetic peptidoglycan transglycosylase-like"/>
    <property type="match status" value="1"/>
</dbReference>
<dbReference type="SUPFAM" id="SSF56601">
    <property type="entry name" value="beta-lactamase/transpeptidase-like"/>
    <property type="match status" value="1"/>
</dbReference>
<evidence type="ECO:0000313" key="21">
    <source>
        <dbReference type="Proteomes" id="UP000830326"/>
    </source>
</evidence>
<protein>
    <submittedName>
        <fullName evidence="20">Penicillin-binding protein</fullName>
    </submittedName>
</protein>
<keyword evidence="2" id="KW-0121">Carboxypeptidase</keyword>
<keyword evidence="11 17" id="KW-0472">Membrane</keyword>
<keyword evidence="3" id="KW-0645">Protease</keyword>
<sequence length="1023" mass="111611">MGKNKKFDFKSLKSLWEKGVIQKSTRIGYDVTWNIILFFIILGVVGLFFAGGVGAGYFASLVKDEPMRSEAEMRESIYNYEETSEIYFDDENFLGKIQSDLYREEVTLDQMSKHLRHAVIATEDAYFNTHNGVVPKAVMRAVMQEVTNAAVKTGGSTLTQQLVKNQILTNEVSFERKAKEMLIALRVERFFEKEEILEAYLNIVPFGRNANGQNIAGVQTAAEGIFGVSAKELSIPQAAFIAGLPQSPFAYTPFKNNGEPKSTDALQPGMNRMKEVLERMYEAEYITKEQYEKALDFNLAENLAEPTSTSLEKYPFLTNEIHRRAKDIIVEQLAKENGHTMEDVANDEALAEEYNVLAERRLSTGGFKIHTTIDQEIFDALKEVKNNYNRYPRNKTVTVPDSETGEPVQTVIPAQVGSTVIENSTGKIKGFIAGRDFETQQLNHATQSLRSNGSTMKPLAVYGPGIDMGRIHPGSVFADVPYQYRGTSDNVGNYGGGYHGLVSARYALAKSYNVPAVKGYMRIIDENPAKNYLEKMGFTTFGEDDYTNASLALGTALVTNEENTNAYATFGNMGNFVDAYMIEKIETQDGETFYQHESETTEVFSPQAAYLTIDMLRDVLEYGTAAGLKGQLTYPGVDWAGKTGTSQKYKDTWFVATNPNVTVSMWMGYDEEASLRGVSNYSGRNTALWADVVNAVSEIRPELMVPDSGFQRPEGIVSRSYCATSGLLASDLCSSVGLAQSDLYIAEYAPTKVDDSLISGEFVRVKSNLVTAGANTPNEFIIDGGGVTLSPEFIKENNYDSQSTLNYLIPNRGAWNNVALPSSGSLSTSSIENDGNSPAAPGSVSANSSVISWSASSSNDVVGYRVYKASEPGGSFTLIGNTTETSFNFSGGDGIYAVRAVDYFGQSSGNSSTVKVGKPGKADPEPKPEPEEDPKPKPEEESEPSSDSEAETEEPVSGSSESADPENPEASPEASSADDNETQAGSEESSNTETEQPNEGNAGNTGNQDNVNNDDSEPNADEQ</sequence>
<keyword evidence="13" id="KW-0961">Cell wall biogenesis/degradation</keyword>
<dbReference type="Pfam" id="PF00912">
    <property type="entry name" value="Transgly"/>
    <property type="match status" value="1"/>
</dbReference>
<evidence type="ECO:0000256" key="7">
    <source>
        <dbReference type="ARBA" id="ARBA00022801"/>
    </source>
</evidence>
<keyword evidence="21" id="KW-1185">Reference proteome</keyword>
<evidence type="ECO:0000256" key="17">
    <source>
        <dbReference type="SAM" id="Phobius"/>
    </source>
</evidence>
<evidence type="ECO:0000259" key="19">
    <source>
        <dbReference type="Pfam" id="PF00912"/>
    </source>
</evidence>
<evidence type="ECO:0000256" key="15">
    <source>
        <dbReference type="ARBA" id="ARBA00049902"/>
    </source>
</evidence>
<keyword evidence="9" id="KW-0573">Peptidoglycan synthesis</keyword>
<keyword evidence="7" id="KW-0378">Hydrolase</keyword>
<dbReference type="InterPro" id="IPR036950">
    <property type="entry name" value="PBP_transglycosylase"/>
</dbReference>
<keyword evidence="5" id="KW-0808">Transferase</keyword>
<comment type="catalytic activity">
    <reaction evidence="14">
        <text>Preferential cleavage: (Ac)2-L-Lys-D-Ala-|-D-Ala. Also transpeptidation of peptidyl-alanyl moieties that are N-acyl substituents of D-alanine.</text>
        <dbReference type="EC" id="3.4.16.4"/>
    </reaction>
</comment>
<feature type="region of interest" description="Disordered" evidence="16">
    <location>
        <begin position="907"/>
        <end position="1023"/>
    </location>
</feature>
<keyword evidence="10 17" id="KW-1133">Transmembrane helix</keyword>
<evidence type="ECO:0000256" key="16">
    <source>
        <dbReference type="SAM" id="MobiDB-lite"/>
    </source>
</evidence>
<evidence type="ECO:0000256" key="3">
    <source>
        <dbReference type="ARBA" id="ARBA00022670"/>
    </source>
</evidence>
<reference evidence="20" key="1">
    <citation type="submission" date="2022-04" db="EMBL/GenBank/DDBJ databases">
        <title>Halobacillus sp. isolated from saltern.</title>
        <authorList>
            <person name="Won M."/>
            <person name="Lee C.-M."/>
            <person name="Woen H.-Y."/>
            <person name="Kwon S.-W."/>
        </authorList>
    </citation>
    <scope>NUCLEOTIDE SEQUENCE</scope>
    <source>
        <strain evidence="20">SSHM10-5</strain>
    </source>
</reference>
<feature type="compositionally biased region" description="Polar residues" evidence="16">
    <location>
        <begin position="982"/>
        <end position="1011"/>
    </location>
</feature>
<dbReference type="InterPro" id="IPR001460">
    <property type="entry name" value="PCN-bd_Tpept"/>
</dbReference>
<evidence type="ECO:0000256" key="12">
    <source>
        <dbReference type="ARBA" id="ARBA00023268"/>
    </source>
</evidence>
<keyword evidence="6 17" id="KW-0812">Transmembrane</keyword>
<evidence type="ECO:0000256" key="8">
    <source>
        <dbReference type="ARBA" id="ARBA00022960"/>
    </source>
</evidence>
<dbReference type="Pfam" id="PF00905">
    <property type="entry name" value="Transpeptidase"/>
    <property type="match status" value="1"/>
</dbReference>
<feature type="transmembrane region" description="Helical" evidence="17">
    <location>
        <begin position="31"/>
        <end position="59"/>
    </location>
</feature>
<evidence type="ECO:0000256" key="11">
    <source>
        <dbReference type="ARBA" id="ARBA00023136"/>
    </source>
</evidence>
<dbReference type="Gene3D" id="2.60.40.10">
    <property type="entry name" value="Immunoglobulins"/>
    <property type="match status" value="1"/>
</dbReference>
<feature type="compositionally biased region" description="Basic and acidic residues" evidence="16">
    <location>
        <begin position="920"/>
        <end position="939"/>
    </location>
</feature>
<dbReference type="SUPFAM" id="SSF53955">
    <property type="entry name" value="Lysozyme-like"/>
    <property type="match status" value="1"/>
</dbReference>
<feature type="domain" description="Penicillin-binding protein transpeptidase" evidence="18">
    <location>
        <begin position="419"/>
        <end position="660"/>
    </location>
</feature>
<evidence type="ECO:0000256" key="6">
    <source>
        <dbReference type="ARBA" id="ARBA00022692"/>
    </source>
</evidence>
<dbReference type="InterPro" id="IPR012338">
    <property type="entry name" value="Beta-lactam/transpept-like"/>
</dbReference>
<gene>
    <name evidence="20" type="ORF">MUO15_20560</name>
</gene>
<dbReference type="EMBL" id="CP095075">
    <property type="protein sequence ID" value="UOR11910.1"/>
    <property type="molecule type" value="Genomic_DNA"/>
</dbReference>
<keyword evidence="8" id="KW-0133">Cell shape</keyword>
<dbReference type="PANTHER" id="PTHR32282:SF32">
    <property type="entry name" value="PENICILLIN-BINDING PROTEIN 2A"/>
    <property type="match status" value="1"/>
</dbReference>
<dbReference type="InterPro" id="IPR050396">
    <property type="entry name" value="Glycosyltr_51/Transpeptidase"/>
</dbReference>
<evidence type="ECO:0000256" key="1">
    <source>
        <dbReference type="ARBA" id="ARBA00022475"/>
    </source>
</evidence>
<accession>A0ABY4HDC9</accession>
<dbReference type="InterPro" id="IPR001264">
    <property type="entry name" value="Glyco_trans_51"/>
</dbReference>
<feature type="domain" description="Glycosyl transferase family 51" evidence="19">
    <location>
        <begin position="92"/>
        <end position="280"/>
    </location>
</feature>
<keyword evidence="4" id="KW-0328">Glycosyltransferase</keyword>
<evidence type="ECO:0000256" key="14">
    <source>
        <dbReference type="ARBA" id="ARBA00034000"/>
    </source>
</evidence>
<evidence type="ECO:0000313" key="20">
    <source>
        <dbReference type="EMBL" id="UOR11910.1"/>
    </source>
</evidence>
<feature type="compositionally biased region" description="Acidic residues" evidence="16">
    <location>
        <begin position="1012"/>
        <end position="1023"/>
    </location>
</feature>
<proteinExistence type="predicted"/>
<dbReference type="Gene3D" id="3.40.710.10">
    <property type="entry name" value="DD-peptidase/beta-lactamase superfamily"/>
    <property type="match status" value="1"/>
</dbReference>
<evidence type="ECO:0000256" key="2">
    <source>
        <dbReference type="ARBA" id="ARBA00022645"/>
    </source>
</evidence>
<dbReference type="InterPro" id="IPR013783">
    <property type="entry name" value="Ig-like_fold"/>
</dbReference>
<dbReference type="Proteomes" id="UP000830326">
    <property type="component" value="Chromosome"/>
</dbReference>
<feature type="region of interest" description="Disordered" evidence="16">
    <location>
        <begin position="826"/>
        <end position="846"/>
    </location>
</feature>
<keyword evidence="12" id="KW-0511">Multifunctional enzyme</keyword>
<comment type="catalytic activity">
    <reaction evidence="15">
        <text>[GlcNAc-(1-&gt;4)-Mur2Ac(oyl-L-Ala-gamma-D-Glu-L-Lys-D-Ala-D-Ala)](n)-di-trans,octa-cis-undecaprenyl diphosphate + beta-D-GlcNAc-(1-&gt;4)-Mur2Ac(oyl-L-Ala-gamma-D-Glu-L-Lys-D-Ala-D-Ala)-di-trans,octa-cis-undecaprenyl diphosphate = [GlcNAc-(1-&gt;4)-Mur2Ac(oyl-L-Ala-gamma-D-Glu-L-Lys-D-Ala-D-Ala)](n+1)-di-trans,octa-cis-undecaprenyl diphosphate + di-trans,octa-cis-undecaprenyl diphosphate + H(+)</text>
        <dbReference type="Rhea" id="RHEA:23708"/>
        <dbReference type="Rhea" id="RHEA-COMP:9602"/>
        <dbReference type="Rhea" id="RHEA-COMP:9603"/>
        <dbReference type="ChEBI" id="CHEBI:15378"/>
        <dbReference type="ChEBI" id="CHEBI:58405"/>
        <dbReference type="ChEBI" id="CHEBI:60033"/>
        <dbReference type="ChEBI" id="CHEBI:78435"/>
        <dbReference type="EC" id="2.4.99.28"/>
    </reaction>
</comment>
<dbReference type="Gene3D" id="3.90.1310.40">
    <property type="match status" value="1"/>
</dbReference>
<organism evidence="20 21">
    <name type="scientific">Halobacillus amylolyticus</name>
    <dbReference type="NCBI Taxonomy" id="2932259"/>
    <lineage>
        <taxon>Bacteria</taxon>
        <taxon>Bacillati</taxon>
        <taxon>Bacillota</taxon>
        <taxon>Bacilli</taxon>
        <taxon>Bacillales</taxon>
        <taxon>Bacillaceae</taxon>
        <taxon>Halobacillus</taxon>
    </lineage>
</organism>
<keyword evidence="1" id="KW-1003">Cell membrane</keyword>
<dbReference type="PANTHER" id="PTHR32282">
    <property type="entry name" value="BINDING PROTEIN TRANSPEPTIDASE, PUTATIVE-RELATED"/>
    <property type="match status" value="1"/>
</dbReference>
<evidence type="ECO:0000256" key="5">
    <source>
        <dbReference type="ARBA" id="ARBA00022679"/>
    </source>
</evidence>
<evidence type="ECO:0000259" key="18">
    <source>
        <dbReference type="Pfam" id="PF00905"/>
    </source>
</evidence>
<name>A0ABY4HDC9_9BACI</name>
<evidence type="ECO:0000256" key="4">
    <source>
        <dbReference type="ARBA" id="ARBA00022676"/>
    </source>
</evidence>
<evidence type="ECO:0000256" key="9">
    <source>
        <dbReference type="ARBA" id="ARBA00022984"/>
    </source>
</evidence>
<feature type="compositionally biased region" description="Acidic residues" evidence="16">
    <location>
        <begin position="940"/>
        <end position="954"/>
    </location>
</feature>
<dbReference type="InterPro" id="IPR023346">
    <property type="entry name" value="Lysozyme-like_dom_sf"/>
</dbReference>
<dbReference type="RefSeq" id="WP_245032327.1">
    <property type="nucleotide sequence ID" value="NZ_CP095075.1"/>
</dbReference>
<evidence type="ECO:0000256" key="13">
    <source>
        <dbReference type="ARBA" id="ARBA00023316"/>
    </source>
</evidence>
<evidence type="ECO:0000256" key="10">
    <source>
        <dbReference type="ARBA" id="ARBA00022989"/>
    </source>
</evidence>